<dbReference type="HOGENOM" id="CLU_2854465_0_0_1"/>
<dbReference type="InParanoid" id="A0CH20"/>
<organism evidence="1 2">
    <name type="scientific">Paramecium tetraurelia</name>
    <dbReference type="NCBI Taxonomy" id="5888"/>
    <lineage>
        <taxon>Eukaryota</taxon>
        <taxon>Sar</taxon>
        <taxon>Alveolata</taxon>
        <taxon>Ciliophora</taxon>
        <taxon>Intramacronucleata</taxon>
        <taxon>Oligohymenophorea</taxon>
        <taxon>Peniculida</taxon>
        <taxon>Parameciidae</taxon>
        <taxon>Paramecium</taxon>
    </lineage>
</organism>
<sequence>MTQSKLWLFLKKTSELQFQTLQQMNKLMLEKKPQETNNTKPSLPRLLPSMMLLKLLMMLPNSSNI</sequence>
<evidence type="ECO:0000313" key="1">
    <source>
        <dbReference type="EMBL" id="CAK70087.1"/>
    </source>
</evidence>
<dbReference type="EMBL" id="CT868074">
    <property type="protein sequence ID" value="CAK70087.1"/>
    <property type="molecule type" value="Genomic_DNA"/>
</dbReference>
<keyword evidence="2" id="KW-1185">Reference proteome</keyword>
<protein>
    <submittedName>
        <fullName evidence="1">Uncharacterized protein</fullName>
    </submittedName>
</protein>
<gene>
    <name evidence="1" type="ORF">GSPATT00007527001</name>
</gene>
<dbReference type="RefSeq" id="XP_001437484.1">
    <property type="nucleotide sequence ID" value="XM_001437447.2"/>
</dbReference>
<reference evidence="1 2" key="1">
    <citation type="journal article" date="2006" name="Nature">
        <title>Global trends of whole-genome duplications revealed by the ciliate Paramecium tetraurelia.</title>
        <authorList>
            <consortium name="Genoscope"/>
            <person name="Aury J.-M."/>
            <person name="Jaillon O."/>
            <person name="Duret L."/>
            <person name="Noel B."/>
            <person name="Jubin C."/>
            <person name="Porcel B.M."/>
            <person name="Segurens B."/>
            <person name="Daubin V."/>
            <person name="Anthouard V."/>
            <person name="Aiach N."/>
            <person name="Arnaiz O."/>
            <person name="Billaut A."/>
            <person name="Beisson J."/>
            <person name="Blanc I."/>
            <person name="Bouhouche K."/>
            <person name="Camara F."/>
            <person name="Duharcourt S."/>
            <person name="Guigo R."/>
            <person name="Gogendeau D."/>
            <person name="Katinka M."/>
            <person name="Keller A.-M."/>
            <person name="Kissmehl R."/>
            <person name="Klotz C."/>
            <person name="Koll F."/>
            <person name="Le Moue A."/>
            <person name="Lepere C."/>
            <person name="Malinsky S."/>
            <person name="Nowacki M."/>
            <person name="Nowak J.K."/>
            <person name="Plattner H."/>
            <person name="Poulain J."/>
            <person name="Ruiz F."/>
            <person name="Serrano V."/>
            <person name="Zagulski M."/>
            <person name="Dessen P."/>
            <person name="Betermier M."/>
            <person name="Weissenbach J."/>
            <person name="Scarpelli C."/>
            <person name="Schachter V."/>
            <person name="Sperling L."/>
            <person name="Meyer E."/>
            <person name="Cohen J."/>
            <person name="Wincker P."/>
        </authorList>
    </citation>
    <scope>NUCLEOTIDE SEQUENCE [LARGE SCALE GENOMIC DNA]</scope>
    <source>
        <strain evidence="1 2">Stock d4-2</strain>
    </source>
</reference>
<dbReference type="KEGG" id="ptm:GSPATT00007527001"/>
<proteinExistence type="predicted"/>
<dbReference type="Proteomes" id="UP000000600">
    <property type="component" value="Unassembled WGS sequence"/>
</dbReference>
<name>A0CH20_PARTE</name>
<evidence type="ECO:0000313" key="2">
    <source>
        <dbReference type="Proteomes" id="UP000000600"/>
    </source>
</evidence>
<dbReference type="AlphaFoldDB" id="A0CH20"/>
<dbReference type="GeneID" id="5023269"/>
<accession>A0CH20</accession>